<sequence>MSRSASAEVVYYLPRLESISSKTEKTRRRVHTQG</sequence>
<dbReference type="EMBL" id="GBXM01034745">
    <property type="protein sequence ID" value="JAH73832.1"/>
    <property type="molecule type" value="Transcribed_RNA"/>
</dbReference>
<reference evidence="1" key="2">
    <citation type="journal article" date="2015" name="Fish Shellfish Immunol.">
        <title>Early steps in the European eel (Anguilla anguilla)-Vibrio vulnificus interaction in the gills: Role of the RtxA13 toxin.</title>
        <authorList>
            <person name="Callol A."/>
            <person name="Pajuelo D."/>
            <person name="Ebbesson L."/>
            <person name="Teles M."/>
            <person name="MacKenzie S."/>
            <person name="Amaro C."/>
        </authorList>
    </citation>
    <scope>NUCLEOTIDE SEQUENCE</scope>
</reference>
<proteinExistence type="predicted"/>
<organism evidence="1">
    <name type="scientific">Anguilla anguilla</name>
    <name type="common">European freshwater eel</name>
    <name type="synonym">Muraena anguilla</name>
    <dbReference type="NCBI Taxonomy" id="7936"/>
    <lineage>
        <taxon>Eukaryota</taxon>
        <taxon>Metazoa</taxon>
        <taxon>Chordata</taxon>
        <taxon>Craniata</taxon>
        <taxon>Vertebrata</taxon>
        <taxon>Euteleostomi</taxon>
        <taxon>Actinopterygii</taxon>
        <taxon>Neopterygii</taxon>
        <taxon>Teleostei</taxon>
        <taxon>Anguilliformes</taxon>
        <taxon>Anguillidae</taxon>
        <taxon>Anguilla</taxon>
    </lineage>
</organism>
<accession>A0A0E9V717</accession>
<name>A0A0E9V717_ANGAN</name>
<dbReference type="AlphaFoldDB" id="A0A0E9V717"/>
<protein>
    <submittedName>
        <fullName evidence="1">Uncharacterized protein</fullName>
    </submittedName>
</protein>
<evidence type="ECO:0000313" key="1">
    <source>
        <dbReference type="EMBL" id="JAH73832.1"/>
    </source>
</evidence>
<reference evidence="1" key="1">
    <citation type="submission" date="2014-11" db="EMBL/GenBank/DDBJ databases">
        <authorList>
            <person name="Amaro Gonzalez C."/>
        </authorList>
    </citation>
    <scope>NUCLEOTIDE SEQUENCE</scope>
</reference>